<feature type="domain" description="Ig-like" evidence="24">
    <location>
        <begin position="2279"/>
        <end position="2364"/>
    </location>
</feature>
<feature type="domain" description="Nidogen G2 beta-barrel" evidence="25">
    <location>
        <begin position="2710"/>
        <end position="2931"/>
    </location>
</feature>
<dbReference type="FunFam" id="2.60.40.10:FF:000130">
    <property type="entry name" value="Hemicentin 1"/>
    <property type="match status" value="8"/>
</dbReference>
<dbReference type="InterPro" id="IPR009030">
    <property type="entry name" value="Growth_fac_rcpt_cys_sf"/>
</dbReference>
<evidence type="ECO:0000256" key="11">
    <source>
        <dbReference type="ARBA" id="ARBA00022737"/>
    </source>
</evidence>
<feature type="disulfide bond" evidence="21">
    <location>
        <begin position="2949"/>
        <end position="2959"/>
    </location>
</feature>
<dbReference type="InterPro" id="IPR018097">
    <property type="entry name" value="EGF_Ca-bd_CS"/>
</dbReference>
<dbReference type="Pfam" id="PF07679">
    <property type="entry name" value="I-set"/>
    <property type="match status" value="19"/>
</dbReference>
<reference evidence="26 27" key="1">
    <citation type="submission" date="2020-02" db="EMBL/GenBank/DDBJ databases">
        <title>A chromosome-scale genome assembly of the black bullhead catfish (Ameiurus melas).</title>
        <authorList>
            <person name="Wen M."/>
            <person name="Zham M."/>
            <person name="Cabau C."/>
            <person name="Klopp C."/>
            <person name="Donnadieu C."/>
            <person name="Roques C."/>
            <person name="Bouchez O."/>
            <person name="Lampietro C."/>
            <person name="Jouanno E."/>
            <person name="Herpin A."/>
            <person name="Louis A."/>
            <person name="Berthelot C."/>
            <person name="Parey E."/>
            <person name="Roest-Crollius H."/>
            <person name="Braasch I."/>
            <person name="Postlethwait J."/>
            <person name="Robinson-Rechavi M."/>
            <person name="Echchiki A."/>
            <person name="Begum T."/>
            <person name="Montfort J."/>
            <person name="Schartl M."/>
            <person name="Bobe J."/>
            <person name="Guiguen Y."/>
        </authorList>
    </citation>
    <scope>NUCLEOTIDE SEQUENCE [LARGE SCALE GENOMIC DNA]</scope>
    <source>
        <strain evidence="26">M_S1</strain>
        <tissue evidence="26">Blood</tissue>
    </source>
</reference>
<evidence type="ECO:0000256" key="20">
    <source>
        <dbReference type="ARBA" id="ARBA00080303"/>
    </source>
</evidence>
<evidence type="ECO:0000256" key="18">
    <source>
        <dbReference type="ARBA" id="ARBA00053381"/>
    </source>
</evidence>
<protein>
    <recommendedName>
        <fullName evidence="19">Hemicentin-1</fullName>
    </recommendedName>
    <alternativeName>
        <fullName evidence="20">Fibulin-6</fullName>
    </alternativeName>
</protein>
<dbReference type="FunFam" id="2.20.100.10:FF:000002">
    <property type="entry name" value="Unc-5 netrin receptor C"/>
    <property type="match status" value="1"/>
</dbReference>
<dbReference type="InterPro" id="IPR026823">
    <property type="entry name" value="cEGF"/>
</dbReference>
<dbReference type="FunFam" id="2.60.40.10:FF:000699">
    <property type="entry name" value="Hemicentin 1"/>
    <property type="match status" value="1"/>
</dbReference>
<feature type="domain" description="Ig-like" evidence="24">
    <location>
        <begin position="990"/>
        <end position="1079"/>
    </location>
</feature>
<evidence type="ECO:0000256" key="12">
    <source>
        <dbReference type="ARBA" id="ARBA00022837"/>
    </source>
</evidence>
<feature type="disulfide bond" evidence="21">
    <location>
        <begin position="3156"/>
        <end position="3166"/>
    </location>
</feature>
<comment type="caution">
    <text evidence="21">Lacks conserved residue(s) required for the propagation of feature annotation.</text>
</comment>
<evidence type="ECO:0000259" key="24">
    <source>
        <dbReference type="PROSITE" id="PS50835"/>
    </source>
</evidence>
<dbReference type="SUPFAM" id="SSF48726">
    <property type="entry name" value="Immunoglobulin"/>
    <property type="match status" value="26"/>
</dbReference>
<dbReference type="InterPro" id="IPR013098">
    <property type="entry name" value="Ig_I-set"/>
</dbReference>
<dbReference type="Pfam" id="PF07645">
    <property type="entry name" value="EGF_CA"/>
    <property type="match status" value="3"/>
</dbReference>
<evidence type="ECO:0000256" key="13">
    <source>
        <dbReference type="ARBA" id="ARBA00022949"/>
    </source>
</evidence>
<dbReference type="FunFam" id="2.20.100.10:FF:000067">
    <property type="entry name" value="Hemicentin 1"/>
    <property type="match status" value="1"/>
</dbReference>
<dbReference type="PROSITE" id="PS00010">
    <property type="entry name" value="ASX_HYDROXYL"/>
    <property type="match status" value="3"/>
</dbReference>
<dbReference type="PROSITE" id="PS50026">
    <property type="entry name" value="EGF_3"/>
    <property type="match status" value="4"/>
</dbReference>
<sequence>MQIASAQIQDTGRYTCEATNVAGKTEKNYNLNVWVPPSIRGSDEVSPLTVTVGGLVTLLCDSSGIPPPSLTWKKNGSALKVDSRVRVLSGGRQLQITSAERADAASYTCQASSVTGTAVKEYSLQVYVRPSISSPGNGKGEVTVVRGGDVTLQCEVDGVPRPAITWLKDGRPLGTGSGVQILSDGRLVRIRDARVEHTGRYTCVAVNVAGQDESKHDVTVHVPASISGNTQRTENLTVVVRNPVALVCEASGIPLPVITWLKDGRPISTSGSVRVISGGRSLRLMHAAAEDAGRYTCIVSNTAGEDRKNFDLDVLVPPSIVSDGGLQDVRVKEGQNITLTCEVTGNPVPEITWLKDGQPVLGEERLQVMSHGRFLHINDAQVVDTGRYSCLASNSAGDRSAHFNLNVLVTPTITGSGPEGSSEDVTVTLNSPTSLVCEAQSYPPAIITWLKDGTPFESSRNVRVLPGGRTLQILNAQEEDAGRYTCVATNEAGETLKNYEVKVYIPPVISKDNIQGEGFAPKEIKIKVNNTLTLECEAQAIPIPTLHWYKDGQILKTDDERITVTPNGRIVRIKQAQVSDTGRYTCVATNIAGEDEKDFDVNIQVPPSFQRNGNPDSGIASAGEVKDVILNNPISLYCESNAVPPPTLTWYKDGQPLTSSSRVLILPGGRVLQIPRAQTEDSGRYTCVAINEAGEDSVQYDVRVLLPPSIRGADRDVPDDVTVLVNKSTLLECHVDGSPSPKISWFKDGLLLNPDRRHTLLSSGRTLQISNAQVTDTGRYVCAAENVAGSAEKYFSLNVHVPPSIVGVNEENATVVVNNFVSLSCEATGFPPPTLSWLKDRKPVQGNSNALLMPGGRTLQILKAKMSDGGKYSCVAMNPAGQAQKIIYLTVFVPPSIRDRSGDSPVVVNVRVGKSVTLECQSNAIPPPTITWYKNGRLVTETTNLHIASNGQTLELKGTEVSDTGLYVCKASNVAGQVDKNFHLNIYVPPSIDGPAEEHVVETISNPVTFACDATGIPHPSLTWQKNGRVIENSESLEMHILSGGGKLQIARSQLSDSGTYTCLASNVEGKAHKSYHLTIQVPPSITRSEMPSEMSVLLNDSVQLVCHAKGTPAPTIQWLKDGKALSRSGLENIRISPDGSTLTVTATQTTDSGKYTCVATNKAGEEDRIFNLNVYVPPVIQSNGDAAEVLTPVVDSSVNIECVASGSPPPQLNWLKNGLPLSVSSHMRPLSAGQVLRIARVQVSDGGTYTCVASNRAGVDNRHYNLQVYVPPSLDGAGSTDDVTLVRGSTVALVCVSDGTPNPSLSWMKEGAAFPTDTHVTLLNHNSTLQLSRIQVDHTGRYTCVARNQAGEARRHFNLKVLDPPRINGSGFPTEVSVVVNHELELVCEAEGIPAPTLTWVKDGRPLPQMDSPSVLRGGEVLRIASAQVEDTGRYSCLATSPAGDDDKEFLVRVHVPPNIAGESGVQDVSVLQNRQVTLECRSDAVPPPILSWLKDGAPVKASPRVRVLSSGRYLQINNAELGDTGRYTCTASNVAGETRRHFDLSVNVAPTIKGGPQAVSVHVSAPVVLECVVRGVPAPRVTWRKHGSVLAGNDARYVVAEDGSLHIRSAQLSDTGHYLCMATNQAGTQRKRVDLQVYVPPSIAEGPTNITVTVNIQTTLSCEATGIPKPTVTWTKDARPLNTDQNQNMYRQLSSGSLVIIAPAVHDAALYECVVSNEAGQDSRAIRLTVHVPPSIADEATELLVSRLSPVVISCTASGFPAPVLHWSKDGVRLAKDGDGYKILPSGAFEIAAAELSHTGRYSCVAKNAAGSAYRHVQVIVQEPPVIQAHPLTLDVILNSHVTLPCRATGTPRPTITWQKEGINIVTSGSDFTVLPNGGLQISHAKVEDASSYMCVAQNPAGTALGKTKLRVQVPPAISSSTKSYTVAVDGSVTLRCETEGYPTPSVSWYKDGKPLSDSVRRRVLSSGSLHIVFAQPGDTGVYTCTAANVAGSLSLEMSVTVQIPPTIRRSEPELWVVQNTRALLSCAAEGVPQPILSWEKDGIALTDTAGAYTILSTGELVLENAQPEDAGSYTCVATNTVGQDSQTIDLSVHTHPAFTEILGDKALNKGERLLLACAATGIPPPKITWAFNNNIIPAHYNHASGQSELVIERVSKDDAGTYSCVAENRVGSIKSLGLVYVKEPPIIDGDVRSNHIEPLGGNAVLNCEVRGDPLPTIQWSKKGINVRTSNRVRQLDNGSLAIYGTVSEDAGSYVCVATNDAGVVERTVTLTLQSSPIFTVEPMDTVVDSGSIVVLNCQAQGEPTPVIEWARQGHPVLARDRITTLSNGSLRLSSAQKEDTAEYECVARNLMGSVLVRAALTVRVHGGFSKWMEWGACSVSCGTGVQKRLRRCNNPQPANGGRHCSGSDSETRSCQGKPCPVDGQWSEWTEWEECSRTCGQGNRTRVRTCSQPPAQHGGRACEGRAVEVIMCSIRPCPVAGNWASWLQWSPCSETCGKGMQTRVRLCNNPPPSFGGPPCSGADTQTQVCTERNCPVDGKWSSWVSWGACSVSCGGGTRQRTRLCANPAPRHGGRQCEGNDVHIDFCNSEPCPIHGNWGPWSAWGSCSRTCNGGQMRRYRTCDNPRPANGGRACAGTDTEIQKCSTLSCPVDGNWSPWQPWGECSASCGTGERTRVRFCNSPAPTNKGRPCPGDSTQLSRCNIQPCPGGPQKARGGIIGTINGVEFGIAFLNATIFNSPAGGRVIHATITNIPRSLGPGMRKLISLLNPIYWTTAREIGEAVNGYTLTDGIFRRETQVEFATGEILRMTHVARGLDTDGALLLDIVVNGHVLQLPSNADIGIKDYTEDYIQTGPGQLYALSTRMFSVDKVSVPYSWNHTILYEPSRGKMPYLVQTLHASSISAQYRPLEEMLEFTIYASISKGERSNQCPSGFVLDPAGPYCADENECEEGSPCSHACHNAVGTYYCSCPRGLTISADGRTCQDIDECSLDVMCHNGQECENTIGSYRCVMRCGRGFRRTADGLSCSDINECQESNPCHQHCLNTIGSFRCACEPGFQLRNRRCIDINECRQRVCRSDQQCKNTRGGYTCIDLCPTGMTKGVNGTCVDIDECRDGTHQCRYNQICENTRGSYHCTCPRGYRSQGVGLPCIDINECEQRDMCQHECVNTPGSHKCLCPNGYRIMTNGKTCQDIDECLEQNIQCGANRMCFNMRGSYQCIDTPCPPNYQRDPESGFCLKNCPPNDLECALSPYALEYKLLSLPFGIAANQDLIRLVAYTQDGVVHPRTSFLMVDEDTTLPFALRDENLKGVLFTTRPLREPYTYRMKVRALSYSTDRAIEYQTTFIVYIAVSAYPY</sequence>
<dbReference type="InterPro" id="IPR003599">
    <property type="entry name" value="Ig_sub"/>
</dbReference>
<keyword evidence="17" id="KW-0393">Immunoglobulin domain</keyword>
<dbReference type="Pfam" id="PF07474">
    <property type="entry name" value="G2F"/>
    <property type="match status" value="1"/>
</dbReference>
<dbReference type="InterPro" id="IPR000742">
    <property type="entry name" value="EGF"/>
</dbReference>
<dbReference type="FunFam" id="2.10.25.10:FF:000008">
    <property type="entry name" value="Signal peptide, CUB domain, EGF-like 2"/>
    <property type="match status" value="1"/>
</dbReference>
<feature type="domain" description="EGF-like" evidence="23">
    <location>
        <begin position="3029"/>
        <end position="3066"/>
    </location>
</feature>
<feature type="domain" description="Ig-like" evidence="24">
    <location>
        <begin position="1736"/>
        <end position="1822"/>
    </location>
</feature>
<dbReference type="SUPFAM" id="SSF54511">
    <property type="entry name" value="GFP-like"/>
    <property type="match status" value="1"/>
</dbReference>
<dbReference type="CDD" id="cd00255">
    <property type="entry name" value="nidG2"/>
    <property type="match status" value="1"/>
</dbReference>
<dbReference type="PRINTS" id="PR00907">
    <property type="entry name" value="THRMBOMODULN"/>
</dbReference>
<evidence type="ECO:0000256" key="10">
    <source>
        <dbReference type="ARBA" id="ARBA00022729"/>
    </source>
</evidence>
<feature type="region of interest" description="Disordered" evidence="22">
    <location>
        <begin position="2399"/>
        <end position="2421"/>
    </location>
</feature>
<dbReference type="FunFam" id="2.60.40.10:FF:001131">
    <property type="entry name" value="Hemicentin 1"/>
    <property type="match status" value="1"/>
</dbReference>
<dbReference type="InterPro" id="IPR000152">
    <property type="entry name" value="EGF-type_Asp/Asn_hydroxyl_site"/>
</dbReference>
<feature type="disulfide bond" evidence="21">
    <location>
        <begin position="3033"/>
        <end position="3043"/>
    </location>
</feature>
<dbReference type="FunFam" id="2.10.25.10:FF:000385">
    <property type="entry name" value="Hemicentin 1"/>
    <property type="match status" value="1"/>
</dbReference>
<keyword evidence="11" id="KW-0677">Repeat</keyword>
<dbReference type="FunFam" id="2.60.40.10:FF:000706">
    <property type="entry name" value="Hemicentin 1"/>
    <property type="match status" value="1"/>
</dbReference>
<dbReference type="SMART" id="SM00179">
    <property type="entry name" value="EGF_CA"/>
    <property type="match status" value="7"/>
</dbReference>
<organism evidence="26 27">
    <name type="scientific">Ameiurus melas</name>
    <name type="common">Black bullhead</name>
    <name type="synonym">Silurus melas</name>
    <dbReference type="NCBI Taxonomy" id="219545"/>
    <lineage>
        <taxon>Eukaryota</taxon>
        <taxon>Metazoa</taxon>
        <taxon>Chordata</taxon>
        <taxon>Craniata</taxon>
        <taxon>Vertebrata</taxon>
        <taxon>Euteleostomi</taxon>
        <taxon>Actinopterygii</taxon>
        <taxon>Neopterygii</taxon>
        <taxon>Teleostei</taxon>
        <taxon>Ostariophysi</taxon>
        <taxon>Siluriformes</taxon>
        <taxon>Ictaluridae</taxon>
        <taxon>Ameiurus</taxon>
    </lineage>
</organism>
<dbReference type="GO" id="GO:0070161">
    <property type="term" value="C:anchoring junction"/>
    <property type="evidence" value="ECO:0007669"/>
    <property type="project" value="UniProtKB-SubCell"/>
</dbReference>
<feature type="domain" description="Ig-like" evidence="24">
    <location>
        <begin position="506"/>
        <end position="602"/>
    </location>
</feature>
<keyword evidence="6" id="KW-0964">Secreted</keyword>
<feature type="domain" description="Ig-like" evidence="24">
    <location>
        <begin position="2187"/>
        <end position="2274"/>
    </location>
</feature>
<dbReference type="PANTHER" id="PTHR45080">
    <property type="entry name" value="CONTACTIN 5"/>
    <property type="match status" value="1"/>
</dbReference>
<dbReference type="PROSITE" id="PS50092">
    <property type="entry name" value="TSP1"/>
    <property type="match status" value="6"/>
</dbReference>
<dbReference type="InterPro" id="IPR013783">
    <property type="entry name" value="Ig-like_fold"/>
</dbReference>
<dbReference type="FunFam" id="2.60.40.10:FF:000285">
    <property type="entry name" value="Hemicentin 1"/>
    <property type="match status" value="4"/>
</dbReference>
<dbReference type="FunFam" id="2.40.155.10:FF:000002">
    <property type="entry name" value="Hemicentin 1"/>
    <property type="match status" value="1"/>
</dbReference>
<keyword evidence="7" id="KW-0272">Extracellular matrix</keyword>
<dbReference type="FunFam" id="2.10.25.10:FF:000352">
    <property type="entry name" value="Hemicentin 1"/>
    <property type="match status" value="1"/>
</dbReference>
<feature type="domain" description="Ig-like" evidence="24">
    <location>
        <begin position="803"/>
        <end position="890"/>
    </location>
</feature>
<dbReference type="InterPro" id="IPR003598">
    <property type="entry name" value="Ig_sub2"/>
</dbReference>
<dbReference type="FunFam" id="2.60.40.10:FF:000594">
    <property type="entry name" value="Hemicentin 1"/>
    <property type="match status" value="1"/>
</dbReference>
<evidence type="ECO:0000256" key="14">
    <source>
        <dbReference type="ARBA" id="ARBA00023157"/>
    </source>
</evidence>
<dbReference type="Pfam" id="PF00090">
    <property type="entry name" value="TSP_1"/>
    <property type="match status" value="6"/>
</dbReference>
<dbReference type="SMART" id="SM00409">
    <property type="entry name" value="IG"/>
    <property type="match status" value="25"/>
</dbReference>
<evidence type="ECO:0000256" key="7">
    <source>
        <dbReference type="ARBA" id="ARBA00022530"/>
    </source>
</evidence>
<dbReference type="GO" id="GO:0051301">
    <property type="term" value="P:cell division"/>
    <property type="evidence" value="ECO:0007669"/>
    <property type="project" value="UniProtKB-KW"/>
</dbReference>
<keyword evidence="15" id="KW-0325">Glycoprotein</keyword>
<evidence type="ECO:0000256" key="6">
    <source>
        <dbReference type="ARBA" id="ARBA00022525"/>
    </source>
</evidence>
<dbReference type="FunFam" id="2.60.40.10:FF:000708">
    <property type="entry name" value="Hemicentin 1"/>
    <property type="match status" value="1"/>
</dbReference>
<accession>A0A7J6BCN9</accession>
<dbReference type="FunFam" id="2.60.40.10:FF:000279">
    <property type="entry name" value="Hemicentin 1"/>
    <property type="match status" value="1"/>
</dbReference>
<dbReference type="InterPro" id="IPR001881">
    <property type="entry name" value="EGF-like_Ca-bd_dom"/>
</dbReference>
<evidence type="ECO:0000256" key="19">
    <source>
        <dbReference type="ARBA" id="ARBA00072385"/>
    </source>
</evidence>
<comment type="function">
    <text evidence="18">Involved in transforming growth factor beta-mediated rearrangement of the podocyte cytoskeleton which includes reduction of F-actin fibers and broadening, flattening and elongation of podocytes. Plays a role in basement membrane organization. May promote cleavage furrow maturation during cytokinesis in preimplantation embryos. May play a role in the architecture of adhesive and flexible epithelial cell junctions. May play a role during myocardial remodeling by imparting an effect on cardiac fibroblast migration.</text>
</comment>
<dbReference type="SMART" id="SM00406">
    <property type="entry name" value="IGv"/>
    <property type="match status" value="10"/>
</dbReference>
<feature type="domain" description="Ig-like" evidence="24">
    <location>
        <begin position="1459"/>
        <end position="1547"/>
    </location>
</feature>
<dbReference type="FunFam" id="2.20.100.10:FF:000007">
    <property type="entry name" value="Thrombospondin 1"/>
    <property type="match status" value="4"/>
</dbReference>
<dbReference type="SMART" id="SM00408">
    <property type="entry name" value="IGc2"/>
    <property type="match status" value="25"/>
</dbReference>
<dbReference type="EMBL" id="JAAGNN010000002">
    <property type="protein sequence ID" value="KAF4092129.1"/>
    <property type="molecule type" value="Genomic_DNA"/>
</dbReference>
<dbReference type="FunFam" id="2.60.40.10:FF:000032">
    <property type="entry name" value="palladin isoform X1"/>
    <property type="match status" value="1"/>
</dbReference>
<dbReference type="Gene3D" id="2.60.40.10">
    <property type="entry name" value="Immunoglobulins"/>
    <property type="match status" value="26"/>
</dbReference>
<evidence type="ECO:0000256" key="5">
    <source>
        <dbReference type="ARBA" id="ARBA00022490"/>
    </source>
</evidence>
<dbReference type="FunFam" id="2.60.40.10:FF:000186">
    <property type="entry name" value="Hemicentin 1"/>
    <property type="match status" value="5"/>
</dbReference>
<feature type="domain" description="Ig-like" evidence="24">
    <location>
        <begin position="2008"/>
        <end position="2094"/>
    </location>
</feature>
<comment type="caution">
    <text evidence="26">The sequence shown here is derived from an EMBL/GenBank/DDBJ whole genome shotgun (WGS) entry which is preliminary data.</text>
</comment>
<dbReference type="SUPFAM" id="SSF82895">
    <property type="entry name" value="TSP-1 type 1 repeat"/>
    <property type="match status" value="6"/>
</dbReference>
<evidence type="ECO:0000256" key="1">
    <source>
        <dbReference type="ARBA" id="ARBA00004282"/>
    </source>
</evidence>
<dbReference type="InterPro" id="IPR007110">
    <property type="entry name" value="Ig-like_dom"/>
</dbReference>
<dbReference type="Proteomes" id="UP000593565">
    <property type="component" value="Unassembled WGS sequence"/>
</dbReference>
<dbReference type="GO" id="GO:0050808">
    <property type="term" value="P:synapse organization"/>
    <property type="evidence" value="ECO:0007669"/>
    <property type="project" value="TreeGrafter"/>
</dbReference>
<dbReference type="InterPro" id="IPR009017">
    <property type="entry name" value="GFP"/>
</dbReference>
<dbReference type="SMART" id="SM00181">
    <property type="entry name" value="EGF"/>
    <property type="match status" value="7"/>
</dbReference>
<keyword evidence="5" id="KW-0963">Cytoplasm</keyword>
<evidence type="ECO:0000256" key="15">
    <source>
        <dbReference type="ARBA" id="ARBA00023180"/>
    </source>
</evidence>
<keyword evidence="16" id="KW-0131">Cell cycle</keyword>
<dbReference type="PROSITE" id="PS01187">
    <property type="entry name" value="EGF_CA"/>
    <property type="match status" value="2"/>
</dbReference>
<evidence type="ECO:0000256" key="4">
    <source>
        <dbReference type="ARBA" id="ARBA00004626"/>
    </source>
</evidence>
<keyword evidence="13" id="KW-0965">Cell junction</keyword>
<dbReference type="InterPro" id="IPR036179">
    <property type="entry name" value="Ig-like_dom_sf"/>
</dbReference>
<evidence type="ECO:0000313" key="27">
    <source>
        <dbReference type="Proteomes" id="UP000593565"/>
    </source>
</evidence>
<feature type="domain" description="Ig-like" evidence="24">
    <location>
        <begin position="708"/>
        <end position="798"/>
    </location>
</feature>
<proteinExistence type="predicted"/>
<dbReference type="GO" id="GO:0008046">
    <property type="term" value="F:axon guidance receptor activity"/>
    <property type="evidence" value="ECO:0007669"/>
    <property type="project" value="TreeGrafter"/>
</dbReference>
<feature type="domain" description="EGF-like" evidence="23">
    <location>
        <begin position="2945"/>
        <end position="2984"/>
    </location>
</feature>
<dbReference type="Gene3D" id="2.10.25.10">
    <property type="entry name" value="Laminin"/>
    <property type="match status" value="7"/>
</dbReference>
<dbReference type="CDD" id="cd00096">
    <property type="entry name" value="Ig"/>
    <property type="match status" value="4"/>
</dbReference>
<dbReference type="InterPro" id="IPR000884">
    <property type="entry name" value="TSP1_rpt"/>
</dbReference>
<dbReference type="SMART" id="SM00682">
    <property type="entry name" value="G2F"/>
    <property type="match status" value="1"/>
</dbReference>
<keyword evidence="8 21" id="KW-0245">EGF-like domain</keyword>
<dbReference type="FunFam" id="2.10.25.10:FF:000210">
    <property type="entry name" value="Hemicentin 1"/>
    <property type="match status" value="1"/>
</dbReference>
<dbReference type="GO" id="GO:0005737">
    <property type="term" value="C:cytoplasm"/>
    <property type="evidence" value="ECO:0007669"/>
    <property type="project" value="UniProtKB-SubCell"/>
</dbReference>
<evidence type="ECO:0000256" key="8">
    <source>
        <dbReference type="ARBA" id="ARBA00022536"/>
    </source>
</evidence>
<dbReference type="SUPFAM" id="SSF57184">
    <property type="entry name" value="Growth factor receptor domain"/>
    <property type="match status" value="2"/>
</dbReference>
<feature type="domain" description="Ig-like" evidence="24">
    <location>
        <begin position="1366"/>
        <end position="1454"/>
    </location>
</feature>
<feature type="domain" description="EGF-like" evidence="23">
    <location>
        <begin position="3109"/>
        <end position="3144"/>
    </location>
</feature>
<name>A0A7J6BCN9_AMEME</name>
<evidence type="ECO:0000256" key="3">
    <source>
        <dbReference type="ARBA" id="ARBA00004498"/>
    </source>
</evidence>
<feature type="domain" description="Ig-like" evidence="24">
    <location>
        <begin position="37"/>
        <end position="125"/>
    </location>
</feature>
<keyword evidence="12" id="KW-0106">Calcium</keyword>
<dbReference type="GO" id="GO:0032154">
    <property type="term" value="C:cleavage furrow"/>
    <property type="evidence" value="ECO:0007669"/>
    <property type="project" value="UniProtKB-SubCell"/>
</dbReference>
<comment type="subcellular location">
    <subcellularLocation>
        <location evidence="1">Cell junction</location>
    </subcellularLocation>
    <subcellularLocation>
        <location evidence="4">Cleavage furrow</location>
    </subcellularLocation>
    <subcellularLocation>
        <location evidence="2">Cytoplasm</location>
    </subcellularLocation>
    <subcellularLocation>
        <location evidence="3">Secreted</location>
        <location evidence="3">Extracellular space</location>
        <location evidence="3">Extracellular matrix</location>
    </subcellularLocation>
</comment>
<dbReference type="PROSITE" id="PS50993">
    <property type="entry name" value="NIDOGEN_G2"/>
    <property type="match status" value="1"/>
</dbReference>
<feature type="domain" description="Ig-like" evidence="24">
    <location>
        <begin position="223"/>
        <end position="313"/>
    </location>
</feature>
<dbReference type="Gene3D" id="2.20.100.10">
    <property type="entry name" value="Thrombospondin type-1 (TSP1) repeat"/>
    <property type="match status" value="6"/>
</dbReference>
<dbReference type="Gene3D" id="2.40.155.10">
    <property type="entry name" value="Green fluorescent protein"/>
    <property type="match status" value="1"/>
</dbReference>
<evidence type="ECO:0000256" key="17">
    <source>
        <dbReference type="ARBA" id="ARBA00023319"/>
    </source>
</evidence>
<dbReference type="Pfam" id="PF12662">
    <property type="entry name" value="cEGF"/>
    <property type="match status" value="2"/>
</dbReference>
<evidence type="ECO:0000256" key="2">
    <source>
        <dbReference type="ARBA" id="ARBA00004496"/>
    </source>
</evidence>
<feature type="domain" description="Ig-like" evidence="24">
    <location>
        <begin position="1918"/>
        <end position="2003"/>
    </location>
</feature>
<feature type="domain" description="Ig-like" evidence="24">
    <location>
        <begin position="1643"/>
        <end position="1731"/>
    </location>
</feature>
<evidence type="ECO:0000256" key="16">
    <source>
        <dbReference type="ARBA" id="ARBA00023306"/>
    </source>
</evidence>
<evidence type="ECO:0000313" key="26">
    <source>
        <dbReference type="EMBL" id="KAF4092129.1"/>
    </source>
</evidence>
<dbReference type="SMART" id="SM00209">
    <property type="entry name" value="TSP1"/>
    <property type="match status" value="6"/>
</dbReference>
<feature type="domain" description="Ig-like" evidence="24">
    <location>
        <begin position="1826"/>
        <end position="1915"/>
    </location>
</feature>
<feature type="domain" description="Ig-like" evidence="24">
    <location>
        <begin position="1"/>
        <end position="32"/>
    </location>
</feature>
<dbReference type="InterPro" id="IPR049883">
    <property type="entry name" value="NOTCH1_EGF-like"/>
</dbReference>
<dbReference type="PANTHER" id="PTHR45080:SF28">
    <property type="entry name" value="HEMICENTIN-2"/>
    <property type="match status" value="1"/>
</dbReference>
<feature type="domain" description="Ig-like" evidence="24">
    <location>
        <begin position="130"/>
        <end position="219"/>
    </location>
</feature>
<keyword evidence="14 21" id="KW-1015">Disulfide bond</keyword>
<feature type="domain" description="EGF-like" evidence="23">
    <location>
        <begin position="3152"/>
        <end position="3191"/>
    </location>
</feature>
<dbReference type="CDD" id="cd00054">
    <property type="entry name" value="EGF_CA"/>
    <property type="match status" value="7"/>
</dbReference>
<dbReference type="FunFam" id="2.60.40.10:FF:000675">
    <property type="entry name" value="Hemicentin 1"/>
    <property type="match status" value="1"/>
</dbReference>
<dbReference type="Pfam" id="PF13927">
    <property type="entry name" value="Ig_3"/>
    <property type="match status" value="6"/>
</dbReference>
<evidence type="ECO:0000256" key="22">
    <source>
        <dbReference type="SAM" id="MobiDB-lite"/>
    </source>
</evidence>
<evidence type="ECO:0000259" key="23">
    <source>
        <dbReference type="PROSITE" id="PS50026"/>
    </source>
</evidence>
<dbReference type="FunFam" id="2.10.25.10:FF:000383">
    <property type="entry name" value="Hemicentin 1"/>
    <property type="match status" value="1"/>
</dbReference>
<evidence type="ECO:0000256" key="9">
    <source>
        <dbReference type="ARBA" id="ARBA00022618"/>
    </source>
</evidence>
<feature type="domain" description="Ig-like" evidence="24">
    <location>
        <begin position="2099"/>
        <end position="2180"/>
    </location>
</feature>
<evidence type="ECO:0000259" key="25">
    <source>
        <dbReference type="PROSITE" id="PS50993"/>
    </source>
</evidence>
<keyword evidence="27" id="KW-1185">Reference proteome</keyword>
<dbReference type="InterPro" id="IPR036383">
    <property type="entry name" value="TSP1_rpt_sf"/>
</dbReference>
<dbReference type="PROSITE" id="PS50835">
    <property type="entry name" value="IG_LIKE"/>
    <property type="match status" value="26"/>
</dbReference>
<feature type="domain" description="Ig-like" evidence="24">
    <location>
        <begin position="1178"/>
        <end position="1268"/>
    </location>
</feature>
<keyword evidence="9" id="KW-0132">Cell division</keyword>
<gene>
    <name evidence="26" type="ORF">AMELA_G00017410</name>
</gene>
<dbReference type="PROSITE" id="PS01186">
    <property type="entry name" value="EGF_2"/>
    <property type="match status" value="2"/>
</dbReference>
<keyword evidence="10" id="KW-0732">Signal</keyword>
<dbReference type="GO" id="GO:0005509">
    <property type="term" value="F:calcium ion binding"/>
    <property type="evidence" value="ECO:0007669"/>
    <property type="project" value="InterPro"/>
</dbReference>
<feature type="domain" description="Ig-like" evidence="24">
    <location>
        <begin position="607"/>
        <end position="703"/>
    </location>
</feature>
<feature type="domain" description="Ig-like" evidence="24">
    <location>
        <begin position="1084"/>
        <end position="1174"/>
    </location>
</feature>
<dbReference type="GO" id="GO:0007156">
    <property type="term" value="P:homophilic cell adhesion via plasma membrane adhesion molecules"/>
    <property type="evidence" value="ECO:0007669"/>
    <property type="project" value="TreeGrafter"/>
</dbReference>
<dbReference type="FunFam" id="2.10.25.10:FF:000238">
    <property type="entry name" value="Hemicentin 1"/>
    <property type="match status" value="1"/>
</dbReference>
<evidence type="ECO:0000256" key="21">
    <source>
        <dbReference type="PROSITE-ProRule" id="PRU00076"/>
    </source>
</evidence>
<feature type="domain" description="Ig-like" evidence="24">
    <location>
        <begin position="411"/>
        <end position="502"/>
    </location>
</feature>
<feature type="domain" description="Ig-like" evidence="24">
    <location>
        <begin position="1552"/>
        <end position="1638"/>
    </location>
</feature>
<feature type="domain" description="Ig-like" evidence="24">
    <location>
        <begin position="895"/>
        <end position="985"/>
    </location>
</feature>
<dbReference type="InterPro" id="IPR050958">
    <property type="entry name" value="Cell_Adh-Cytoskel_Orgn"/>
</dbReference>
<dbReference type="GO" id="GO:0043025">
    <property type="term" value="C:neuronal cell body"/>
    <property type="evidence" value="ECO:0007669"/>
    <property type="project" value="TreeGrafter"/>
</dbReference>
<feature type="domain" description="Ig-like" evidence="24">
    <location>
        <begin position="318"/>
        <end position="406"/>
    </location>
</feature>
<dbReference type="SUPFAM" id="SSF57196">
    <property type="entry name" value="EGF/Laminin"/>
    <property type="match status" value="1"/>
</dbReference>
<dbReference type="GO" id="GO:0030424">
    <property type="term" value="C:axon"/>
    <property type="evidence" value="ECO:0007669"/>
    <property type="project" value="TreeGrafter"/>
</dbReference>
<dbReference type="InterPro" id="IPR006605">
    <property type="entry name" value="G2_nidogen/fibulin_G2F"/>
</dbReference>
<dbReference type="InterPro" id="IPR013106">
    <property type="entry name" value="Ig_V-set"/>
</dbReference>
<feature type="domain" description="Ig-like" evidence="24">
    <location>
        <begin position="1273"/>
        <end position="1361"/>
    </location>
</feature>